<protein>
    <recommendedName>
        <fullName evidence="3">ABC-type branched-subunit amino acid transport system substrate-binding protein</fullName>
    </recommendedName>
</protein>
<dbReference type="RefSeq" id="WP_352065272.1">
    <property type="nucleotide sequence ID" value="NZ_JBEPAZ010000047.1"/>
</dbReference>
<accession>A0ABV1UGL4</accession>
<organism evidence="1 2">
    <name type="scientific">Streptomyces sp. 900105245</name>
    <dbReference type="NCBI Taxonomy" id="3154379"/>
    <lineage>
        <taxon>Bacteria</taxon>
        <taxon>Bacillati</taxon>
        <taxon>Actinomycetota</taxon>
        <taxon>Actinomycetes</taxon>
        <taxon>Kitasatosporales</taxon>
        <taxon>Streptomycetaceae</taxon>
        <taxon>Streptomyces</taxon>
    </lineage>
</organism>
<evidence type="ECO:0000313" key="2">
    <source>
        <dbReference type="Proteomes" id="UP001470023"/>
    </source>
</evidence>
<dbReference type="CDD" id="cd06268">
    <property type="entry name" value="PBP1_ABC_transporter_LIVBP-like"/>
    <property type="match status" value="1"/>
</dbReference>
<evidence type="ECO:0000313" key="1">
    <source>
        <dbReference type="EMBL" id="MER6432800.1"/>
    </source>
</evidence>
<keyword evidence="2" id="KW-1185">Reference proteome</keyword>
<dbReference type="SUPFAM" id="SSF53822">
    <property type="entry name" value="Periplasmic binding protein-like I"/>
    <property type="match status" value="1"/>
</dbReference>
<dbReference type="Proteomes" id="UP001470023">
    <property type="component" value="Unassembled WGS sequence"/>
</dbReference>
<sequence>MPNSPTPTDASPRYPRWADRLIRQLDAFAATRSRAERVPALVLSRQEGGDVRAPAFMIREYEHRLSPVRGTTHFQVPHAVVDDKELTGGFLAAIDRVAVRFQLTMPSGRLRLPSFHTCRAVLEAERGTGDLQAQQQPIVDELYTALLTRRRSLRTGARVAELLGQHLLTGWLQGLVTALIVGFPKLCYRFRLRHWGLRWVADESNATCFLDAALAFCRDGELDAEDPRVRRILLRALLTDLRRATRSRTWLSHVWARRRWSFVVLVPEIDDVDGAGRAFLGTFEELAGDQPSRPLLVLAACAGPPPAYAAPIDADLRRPNGIPDKVFTYLKEGSAEPVRLVTLPAEDDTEGTAKERIETHPGVMARRDRPLDWLRPAVLPALALASAGALLAPHYLWPAPSPEPPAAPSCVTVGTGERVGVTDGRQCSLAVPGSRGKELRDLERQVARENALVPGGRYRTLVFLAPLSLQNGVYDDPPVGLQILRGAIAQQHRLNAGVRQNKMPIRLLIANTGQYFKYGARSARSPKDPDVTRMIVERRRKDHIAAVIGLTQSRPESLEAARELDQAGIPVIANGVTGSNMVGPESPQRYFQISAPNARVAPVLADFIEHSPTVHGLSSGTPHAVVVYDPTDAYFSTDLKNLFLDSYGKHGGVDLVGFSEKPGATTPDNIATDVCNKVSATHGIIVYLGRSGVLPSLLNAMQSAGGHCQPPEGSTIPLIAESAPIDFQLHPAETARAYPYMTLMYETANAPTQDPRDPYAQFTRDFAAVFGGRSADADAAGGFDTVGIVTKVVENLLPASHDVQPNDIYLWLTAHGVSQYPGASGVLRLDGKHKYPPDKAVFIREIGQPDGATATLLSCGILPNRQHPARWGAEPDTFPCPRDGSPPAF</sequence>
<gene>
    <name evidence="1" type="ORF">ABT272_34495</name>
</gene>
<proteinExistence type="predicted"/>
<dbReference type="Gene3D" id="3.40.50.2300">
    <property type="match status" value="2"/>
</dbReference>
<reference evidence="1 2" key="1">
    <citation type="submission" date="2024-06" db="EMBL/GenBank/DDBJ databases">
        <title>The Natural Products Discovery Center: Release of the First 8490 Sequenced Strains for Exploring Actinobacteria Biosynthetic Diversity.</title>
        <authorList>
            <person name="Kalkreuter E."/>
            <person name="Kautsar S.A."/>
            <person name="Yang D."/>
            <person name="Bader C.D."/>
            <person name="Teijaro C.N."/>
            <person name="Fluegel L."/>
            <person name="Davis C.M."/>
            <person name="Simpson J.R."/>
            <person name="Lauterbach L."/>
            <person name="Steele A.D."/>
            <person name="Gui C."/>
            <person name="Meng S."/>
            <person name="Li G."/>
            <person name="Viehrig K."/>
            <person name="Ye F."/>
            <person name="Su P."/>
            <person name="Kiefer A.F."/>
            <person name="Nichols A."/>
            <person name="Cepeda A.J."/>
            <person name="Yan W."/>
            <person name="Fan B."/>
            <person name="Jiang Y."/>
            <person name="Adhikari A."/>
            <person name="Zheng C.-J."/>
            <person name="Schuster L."/>
            <person name="Cowan T.M."/>
            <person name="Smanski M.J."/>
            <person name="Chevrette M.G."/>
            <person name="De Carvalho L.P.S."/>
            <person name="Shen B."/>
        </authorList>
    </citation>
    <scope>NUCLEOTIDE SEQUENCE [LARGE SCALE GENOMIC DNA]</scope>
    <source>
        <strain evidence="1 2">NPDC001166</strain>
    </source>
</reference>
<evidence type="ECO:0008006" key="3">
    <source>
        <dbReference type="Google" id="ProtNLM"/>
    </source>
</evidence>
<dbReference type="EMBL" id="JBEPAZ010000047">
    <property type="protein sequence ID" value="MER6432800.1"/>
    <property type="molecule type" value="Genomic_DNA"/>
</dbReference>
<name>A0ABV1UGL4_9ACTN</name>
<comment type="caution">
    <text evidence="1">The sequence shown here is derived from an EMBL/GenBank/DDBJ whole genome shotgun (WGS) entry which is preliminary data.</text>
</comment>
<dbReference type="InterPro" id="IPR028082">
    <property type="entry name" value="Peripla_BP_I"/>
</dbReference>